<name>H9GTS3_ANOCA</name>
<organism evidence="6 7">
    <name type="scientific">Anolis carolinensis</name>
    <name type="common">Green anole</name>
    <name type="synonym">American chameleon</name>
    <dbReference type="NCBI Taxonomy" id="28377"/>
    <lineage>
        <taxon>Eukaryota</taxon>
        <taxon>Metazoa</taxon>
        <taxon>Chordata</taxon>
        <taxon>Craniata</taxon>
        <taxon>Vertebrata</taxon>
        <taxon>Euteleostomi</taxon>
        <taxon>Lepidosauria</taxon>
        <taxon>Squamata</taxon>
        <taxon>Bifurcata</taxon>
        <taxon>Unidentata</taxon>
        <taxon>Episquamata</taxon>
        <taxon>Toxicofera</taxon>
        <taxon>Iguania</taxon>
        <taxon>Dactyloidae</taxon>
        <taxon>Anolis</taxon>
    </lineage>
</organism>
<evidence type="ECO:0000256" key="1">
    <source>
        <dbReference type="ARBA" id="ARBA00004123"/>
    </source>
</evidence>
<evidence type="ECO:0008006" key="8">
    <source>
        <dbReference type="Google" id="ProtNLM"/>
    </source>
</evidence>
<evidence type="ECO:0000313" key="6">
    <source>
        <dbReference type="Ensembl" id="ENSACAP00000020272.1"/>
    </source>
</evidence>
<sequence>MEEYFSAVHKMEQTVMFPSLLQGVSLEGKEDTSDSGSEEKDLYEYYMLLKSIKLVVEGGLLPRSHQTSLVSEEEVHEDEDLEGFFHYHVSSLYRILTQLTRRANAVTSKYNEIMGQINGNEKRLSF</sequence>
<reference evidence="6" key="3">
    <citation type="submission" date="2025-09" db="UniProtKB">
        <authorList>
            <consortium name="Ensembl"/>
        </authorList>
    </citation>
    <scope>IDENTIFICATION</scope>
</reference>
<comment type="subcellular location">
    <subcellularLocation>
        <location evidence="2">Cytoplasm</location>
    </subcellularLocation>
    <subcellularLocation>
        <location evidence="1">Nucleus</location>
    </subcellularLocation>
</comment>
<proteinExistence type="inferred from homology"/>
<dbReference type="Bgee" id="ENSACAG00000022766">
    <property type="expression patterns" value="Expressed in liver and 3 other cell types or tissues"/>
</dbReference>
<evidence type="ECO:0000313" key="7">
    <source>
        <dbReference type="Proteomes" id="UP000001646"/>
    </source>
</evidence>
<dbReference type="GeneTree" id="ENSGT00500000044890"/>
<dbReference type="PANTHER" id="PTHR14315">
    <property type="entry name" value="SPOT14 FAMILY MEMBER"/>
    <property type="match status" value="1"/>
</dbReference>
<keyword evidence="4" id="KW-0963">Cytoplasm</keyword>
<dbReference type="GO" id="GO:0005829">
    <property type="term" value="C:cytosol"/>
    <property type="evidence" value="ECO:0000318"/>
    <property type="project" value="GO_Central"/>
</dbReference>
<dbReference type="eggNOG" id="ENOG502S7IQ">
    <property type="taxonomic scope" value="Eukaryota"/>
</dbReference>
<accession>H9GTS3</accession>
<evidence type="ECO:0000256" key="2">
    <source>
        <dbReference type="ARBA" id="ARBA00004496"/>
    </source>
</evidence>
<dbReference type="KEGG" id="acs:100565255"/>
<dbReference type="InterPro" id="IPR009786">
    <property type="entry name" value="Spot_14"/>
</dbReference>
<evidence type="ECO:0000256" key="4">
    <source>
        <dbReference type="ARBA" id="ARBA00022490"/>
    </source>
</evidence>
<dbReference type="STRING" id="28377.ENSACAP00000020272"/>
<dbReference type="Gene3D" id="6.10.140.1610">
    <property type="match status" value="1"/>
</dbReference>
<reference evidence="6" key="1">
    <citation type="submission" date="2009-12" db="EMBL/GenBank/DDBJ databases">
        <title>The Genome Sequence of Anolis carolinensis (Green Anole Lizard).</title>
        <authorList>
            <consortium name="The Genome Sequencing Platform"/>
            <person name="Di Palma F."/>
            <person name="Alfoldi J."/>
            <person name="Heiman D."/>
            <person name="Young S."/>
            <person name="Grabherr M."/>
            <person name="Johnson J."/>
            <person name="Lander E.S."/>
            <person name="Lindblad-Toh K."/>
        </authorList>
    </citation>
    <scope>NUCLEOTIDE SEQUENCE [LARGE SCALE GENOMIC DNA]</scope>
    <source>
        <strain evidence="6">JBL SC #1</strain>
    </source>
</reference>
<dbReference type="HOGENOM" id="CLU_066079_1_0_1"/>
<dbReference type="Proteomes" id="UP000001646">
    <property type="component" value="Unplaced"/>
</dbReference>
<dbReference type="OrthoDB" id="9450804at2759"/>
<evidence type="ECO:0000256" key="5">
    <source>
        <dbReference type="ARBA" id="ARBA00023242"/>
    </source>
</evidence>
<evidence type="ECO:0000256" key="3">
    <source>
        <dbReference type="ARBA" id="ARBA00009488"/>
    </source>
</evidence>
<dbReference type="PANTHER" id="PTHR14315:SF18">
    <property type="entry name" value="THYROID HORMONE-INDUCIBLE HEPATIC PROTEIN"/>
    <property type="match status" value="1"/>
</dbReference>
<dbReference type="OMA" id="YMDIIGV"/>
<dbReference type="AlphaFoldDB" id="H9GTS3"/>
<dbReference type="GO" id="GO:0046890">
    <property type="term" value="P:regulation of lipid biosynthetic process"/>
    <property type="evidence" value="ECO:0000318"/>
    <property type="project" value="GO_Central"/>
</dbReference>
<dbReference type="GO" id="GO:0005634">
    <property type="term" value="C:nucleus"/>
    <property type="evidence" value="ECO:0007669"/>
    <property type="project" value="UniProtKB-SubCell"/>
</dbReference>
<dbReference type="Pfam" id="PF07084">
    <property type="entry name" value="Spot_14"/>
    <property type="match status" value="1"/>
</dbReference>
<dbReference type="Ensembl" id="ENSACAT00000027837.1">
    <property type="protein sequence ID" value="ENSACAP00000020272.1"/>
    <property type="gene ID" value="ENSACAG00000022766.1"/>
</dbReference>
<dbReference type="InParanoid" id="H9GTS3"/>
<protein>
    <recommendedName>
        <fullName evidence="8">Thyroid hormone responsive</fullName>
    </recommendedName>
</protein>
<comment type="similarity">
    <text evidence="3">Belongs to the SPOT14 family.</text>
</comment>
<dbReference type="InterPro" id="IPR053719">
    <property type="entry name" value="Lipogen_MT_Stabilize_sf"/>
</dbReference>
<reference evidence="6" key="2">
    <citation type="submission" date="2025-08" db="UniProtKB">
        <authorList>
            <consortium name="Ensembl"/>
        </authorList>
    </citation>
    <scope>IDENTIFICATION</scope>
</reference>
<keyword evidence="7" id="KW-1185">Reference proteome</keyword>
<keyword evidence="5" id="KW-0539">Nucleus</keyword>